<dbReference type="Proteomes" id="UP000887116">
    <property type="component" value="Unassembled WGS sequence"/>
</dbReference>
<organism evidence="1 2">
    <name type="scientific">Trichonephila clavata</name>
    <name type="common">Joro spider</name>
    <name type="synonym">Nephila clavata</name>
    <dbReference type="NCBI Taxonomy" id="2740835"/>
    <lineage>
        <taxon>Eukaryota</taxon>
        <taxon>Metazoa</taxon>
        <taxon>Ecdysozoa</taxon>
        <taxon>Arthropoda</taxon>
        <taxon>Chelicerata</taxon>
        <taxon>Arachnida</taxon>
        <taxon>Araneae</taxon>
        <taxon>Araneomorphae</taxon>
        <taxon>Entelegynae</taxon>
        <taxon>Araneoidea</taxon>
        <taxon>Nephilidae</taxon>
        <taxon>Trichonephila</taxon>
    </lineage>
</organism>
<dbReference type="EMBL" id="BMAO01022697">
    <property type="protein sequence ID" value="GFQ83727.1"/>
    <property type="molecule type" value="Genomic_DNA"/>
</dbReference>
<accession>A0A8X6FMG4</accession>
<gene>
    <name evidence="1" type="ORF">TNCT_681611</name>
</gene>
<evidence type="ECO:0000313" key="1">
    <source>
        <dbReference type="EMBL" id="GFQ83727.1"/>
    </source>
</evidence>
<reference evidence="1" key="1">
    <citation type="submission" date="2020-07" db="EMBL/GenBank/DDBJ databases">
        <title>Multicomponent nature underlies the extraordinary mechanical properties of spider dragline silk.</title>
        <authorList>
            <person name="Kono N."/>
            <person name="Nakamura H."/>
            <person name="Mori M."/>
            <person name="Yoshida Y."/>
            <person name="Ohtoshi R."/>
            <person name="Malay A.D."/>
            <person name="Moran D.A.P."/>
            <person name="Tomita M."/>
            <person name="Numata K."/>
            <person name="Arakawa K."/>
        </authorList>
    </citation>
    <scope>NUCLEOTIDE SEQUENCE</scope>
</reference>
<proteinExistence type="predicted"/>
<name>A0A8X6FMG4_TRICU</name>
<dbReference type="OrthoDB" id="10328057at2759"/>
<keyword evidence="2" id="KW-1185">Reference proteome</keyword>
<comment type="caution">
    <text evidence="1">The sequence shown here is derived from an EMBL/GenBank/DDBJ whole genome shotgun (WGS) entry which is preliminary data.</text>
</comment>
<dbReference type="AlphaFoldDB" id="A0A8X6FMG4"/>
<sequence length="71" mass="7462">MDAPNDYRDRSNVIDLRDTSCSNQPLSNLLARGDSSLLTATTVSTWGGPPLSPPLTLSVIGPSAVLVPIAR</sequence>
<evidence type="ECO:0000313" key="2">
    <source>
        <dbReference type="Proteomes" id="UP000887116"/>
    </source>
</evidence>
<protein>
    <submittedName>
        <fullName evidence="1">Uncharacterized protein</fullName>
    </submittedName>
</protein>